<keyword evidence="2" id="KW-1185">Reference proteome</keyword>
<name>A0A401U0Q5_CHIPU</name>
<dbReference type="EMBL" id="BEZZ01241428">
    <property type="protein sequence ID" value="GCC48475.1"/>
    <property type="molecule type" value="Genomic_DNA"/>
</dbReference>
<comment type="caution">
    <text evidence="1">The sequence shown here is derived from an EMBL/GenBank/DDBJ whole genome shotgun (WGS) entry which is preliminary data.</text>
</comment>
<accession>A0A401U0Q5</accession>
<dbReference type="AlphaFoldDB" id="A0A401U0Q5"/>
<organism evidence="1 2">
    <name type="scientific">Chiloscyllium punctatum</name>
    <name type="common">Brownbanded bambooshark</name>
    <name type="synonym">Hemiscyllium punctatum</name>
    <dbReference type="NCBI Taxonomy" id="137246"/>
    <lineage>
        <taxon>Eukaryota</taxon>
        <taxon>Metazoa</taxon>
        <taxon>Chordata</taxon>
        <taxon>Craniata</taxon>
        <taxon>Vertebrata</taxon>
        <taxon>Chondrichthyes</taxon>
        <taxon>Elasmobranchii</taxon>
        <taxon>Galeomorphii</taxon>
        <taxon>Galeoidea</taxon>
        <taxon>Orectolobiformes</taxon>
        <taxon>Hemiscylliidae</taxon>
        <taxon>Chiloscyllium</taxon>
    </lineage>
</organism>
<evidence type="ECO:0000313" key="1">
    <source>
        <dbReference type="EMBL" id="GCC48475.1"/>
    </source>
</evidence>
<evidence type="ECO:0000313" key="2">
    <source>
        <dbReference type="Proteomes" id="UP000287033"/>
    </source>
</evidence>
<protein>
    <submittedName>
        <fullName evidence="1">Uncharacterized protein</fullName>
    </submittedName>
</protein>
<feature type="non-terminal residue" evidence="1">
    <location>
        <position position="1"/>
    </location>
</feature>
<proteinExistence type="predicted"/>
<reference evidence="1 2" key="1">
    <citation type="journal article" date="2018" name="Nat. Ecol. Evol.">
        <title>Shark genomes provide insights into elasmobranch evolution and the origin of vertebrates.</title>
        <authorList>
            <person name="Hara Y"/>
            <person name="Yamaguchi K"/>
            <person name="Onimaru K"/>
            <person name="Kadota M"/>
            <person name="Koyanagi M"/>
            <person name="Keeley SD"/>
            <person name="Tatsumi K"/>
            <person name="Tanaka K"/>
            <person name="Motone F"/>
            <person name="Kageyama Y"/>
            <person name="Nozu R"/>
            <person name="Adachi N"/>
            <person name="Nishimura O"/>
            <person name="Nakagawa R"/>
            <person name="Tanegashima C"/>
            <person name="Kiyatake I"/>
            <person name="Matsumoto R"/>
            <person name="Murakumo K"/>
            <person name="Nishida K"/>
            <person name="Terakita A"/>
            <person name="Kuratani S"/>
            <person name="Sato K"/>
            <person name="Hyodo S Kuraku.S."/>
        </authorList>
    </citation>
    <scope>NUCLEOTIDE SEQUENCE [LARGE SCALE GENOMIC DNA]</scope>
</reference>
<dbReference type="Proteomes" id="UP000287033">
    <property type="component" value="Unassembled WGS sequence"/>
</dbReference>
<gene>
    <name evidence="1" type="ORF">chiPu_0032604</name>
</gene>
<sequence>SPRKGFAFVAGGASLAAQLRRWASLEGCAATSRAVDPSRRRCAAPLGDGEKQCGVCGRLGLLPQLEQRVEHIGLEAGAAGVEMGEDLLAHPRVPELPDVLGNALHGTVVALAVEELSDLVRHIDQFVRRRRHKRTPCRALRL</sequence>